<dbReference type="Gene3D" id="6.10.340.10">
    <property type="match status" value="1"/>
</dbReference>
<evidence type="ECO:0000313" key="12">
    <source>
        <dbReference type="Proteomes" id="UP000570361"/>
    </source>
</evidence>
<dbReference type="SMART" id="SM00304">
    <property type="entry name" value="HAMP"/>
    <property type="match status" value="1"/>
</dbReference>
<dbReference type="InterPro" id="IPR003660">
    <property type="entry name" value="HAMP_dom"/>
</dbReference>
<name>A0A7W5FL96_9BACL</name>
<dbReference type="Gene3D" id="1.10.287.950">
    <property type="entry name" value="Methyl-accepting chemotaxis protein"/>
    <property type="match status" value="1"/>
</dbReference>
<dbReference type="CDD" id="cd06225">
    <property type="entry name" value="HAMP"/>
    <property type="match status" value="1"/>
</dbReference>
<comment type="similarity">
    <text evidence="5">Belongs to the methyl-accepting chemotaxis (MCP) protein family.</text>
</comment>
<comment type="subcellular location">
    <subcellularLocation>
        <location evidence="1">Cell membrane</location>
    </subcellularLocation>
</comment>
<dbReference type="Proteomes" id="UP000570361">
    <property type="component" value="Unassembled WGS sequence"/>
</dbReference>
<evidence type="ECO:0000256" key="6">
    <source>
        <dbReference type="PROSITE-ProRule" id="PRU00284"/>
    </source>
</evidence>
<proteinExistence type="inferred from homology"/>
<feature type="transmembrane region" description="Helical" evidence="8">
    <location>
        <begin position="180"/>
        <end position="203"/>
    </location>
</feature>
<evidence type="ECO:0000313" key="11">
    <source>
        <dbReference type="EMBL" id="MBB3108762.1"/>
    </source>
</evidence>
<evidence type="ECO:0000256" key="3">
    <source>
        <dbReference type="ARBA" id="ARBA00023136"/>
    </source>
</evidence>
<reference evidence="11 12" key="1">
    <citation type="submission" date="2020-08" db="EMBL/GenBank/DDBJ databases">
        <title>Genomic Encyclopedia of Type Strains, Phase III (KMG-III): the genomes of soil and plant-associated and newly described type strains.</title>
        <authorList>
            <person name="Whitman W."/>
        </authorList>
    </citation>
    <scope>NUCLEOTIDE SEQUENCE [LARGE SCALE GENOMIC DNA]</scope>
    <source>
        <strain evidence="11 12">CECT 5862</strain>
    </source>
</reference>
<evidence type="ECO:0000259" key="10">
    <source>
        <dbReference type="PROSITE" id="PS50885"/>
    </source>
</evidence>
<dbReference type="GO" id="GO:0007165">
    <property type="term" value="P:signal transduction"/>
    <property type="evidence" value="ECO:0007669"/>
    <property type="project" value="UniProtKB-KW"/>
</dbReference>
<feature type="region of interest" description="Disordered" evidence="7">
    <location>
        <begin position="269"/>
        <end position="288"/>
    </location>
</feature>
<feature type="compositionally biased region" description="Basic and acidic residues" evidence="7">
    <location>
        <begin position="273"/>
        <end position="286"/>
    </location>
</feature>
<dbReference type="CDD" id="cd11386">
    <property type="entry name" value="MCP_signal"/>
    <property type="match status" value="1"/>
</dbReference>
<feature type="domain" description="HAMP" evidence="10">
    <location>
        <begin position="205"/>
        <end position="259"/>
    </location>
</feature>
<accession>A0A7W5FL96</accession>
<sequence length="564" mass="60756">MTQRLRSIRGKIISGFLGVTLLFVAAIAGSSLVQTKVTMTTDEVNRQLDQLSSFQYMTNLVRQVDDHAVRYLLTGGEEERATYDSSVERMSSFFDMYKSDESLTTSELAAVEELEQNWQTYLDQLTAAIDSYSASGEASAETLLAQMSADDVLASLDELQGTLKTEIDTKQANIETYRSFTMIASLSITAAAIVAAIIIAFGLTKRITKPIQLVGRQLKQIAEGDADLSQRLSVKSKDEVGEMAQHFNQMLEKLGGMITSISVTSEQITDSSGRLKESAKTTREASESITGTMREVAIGTDKQVEDLSRNVQAVAEIALGIGHIAQNMEAVTGHSIQSANLAGDGKANVEAVVRQMTTIHESIQALSGVINGFVDRSKDIRQIMNEMSEIATQTNLLALNASIEAARAGDQGRGFAVVAGEVKKLAERSTQSAERVQERVMAMQSEAAHASSVMDASWQQVEQGMTIAKDAGHSFTNIQQAIDEVSGQIQQVSAAIEEITASTEEISDSMKMVASISSQTASGAEFVSDAAVKQKQSVVDFEASADDLAVMAAELQRALGQLRT</sequence>
<gene>
    <name evidence="11" type="ORF">FHS18_000790</name>
</gene>
<keyword evidence="8" id="KW-1133">Transmembrane helix</keyword>
<dbReference type="Pfam" id="PF00672">
    <property type="entry name" value="HAMP"/>
    <property type="match status" value="1"/>
</dbReference>
<dbReference type="RefSeq" id="WP_183597138.1">
    <property type="nucleotide sequence ID" value="NZ_JACHXK010000001.1"/>
</dbReference>
<evidence type="ECO:0000256" key="7">
    <source>
        <dbReference type="SAM" id="MobiDB-lite"/>
    </source>
</evidence>
<dbReference type="EMBL" id="JACHXK010000001">
    <property type="protein sequence ID" value="MBB3108762.1"/>
    <property type="molecule type" value="Genomic_DNA"/>
</dbReference>
<dbReference type="PANTHER" id="PTHR32089:SF112">
    <property type="entry name" value="LYSOZYME-LIKE PROTEIN-RELATED"/>
    <property type="match status" value="1"/>
</dbReference>
<dbReference type="InterPro" id="IPR004089">
    <property type="entry name" value="MCPsignal_dom"/>
</dbReference>
<dbReference type="SMART" id="SM00283">
    <property type="entry name" value="MA"/>
    <property type="match status" value="1"/>
</dbReference>
<evidence type="ECO:0000256" key="8">
    <source>
        <dbReference type="SAM" id="Phobius"/>
    </source>
</evidence>
<feature type="domain" description="Methyl-accepting transducer" evidence="9">
    <location>
        <begin position="278"/>
        <end position="514"/>
    </location>
</feature>
<evidence type="ECO:0000256" key="5">
    <source>
        <dbReference type="ARBA" id="ARBA00029447"/>
    </source>
</evidence>
<keyword evidence="2" id="KW-1003">Cell membrane</keyword>
<dbReference type="Pfam" id="PF00015">
    <property type="entry name" value="MCPsignal"/>
    <property type="match status" value="1"/>
</dbReference>
<dbReference type="AlphaFoldDB" id="A0A7W5FL96"/>
<evidence type="ECO:0000256" key="2">
    <source>
        <dbReference type="ARBA" id="ARBA00022475"/>
    </source>
</evidence>
<dbReference type="PANTHER" id="PTHR32089">
    <property type="entry name" value="METHYL-ACCEPTING CHEMOTAXIS PROTEIN MCPB"/>
    <property type="match status" value="1"/>
</dbReference>
<keyword evidence="4 6" id="KW-0807">Transducer</keyword>
<dbReference type="PROSITE" id="PS50885">
    <property type="entry name" value="HAMP"/>
    <property type="match status" value="1"/>
</dbReference>
<keyword evidence="3 8" id="KW-0472">Membrane</keyword>
<organism evidence="11 12">
    <name type="scientific">Paenibacillus phyllosphaerae</name>
    <dbReference type="NCBI Taxonomy" id="274593"/>
    <lineage>
        <taxon>Bacteria</taxon>
        <taxon>Bacillati</taxon>
        <taxon>Bacillota</taxon>
        <taxon>Bacilli</taxon>
        <taxon>Bacillales</taxon>
        <taxon>Paenibacillaceae</taxon>
        <taxon>Paenibacillus</taxon>
    </lineage>
</organism>
<protein>
    <submittedName>
        <fullName evidence="11">Methyl-accepting chemotaxis protein</fullName>
    </submittedName>
</protein>
<dbReference type="GO" id="GO:0005886">
    <property type="term" value="C:plasma membrane"/>
    <property type="evidence" value="ECO:0007669"/>
    <property type="project" value="UniProtKB-SubCell"/>
</dbReference>
<dbReference type="PROSITE" id="PS50111">
    <property type="entry name" value="CHEMOTAXIS_TRANSDUC_2"/>
    <property type="match status" value="1"/>
</dbReference>
<dbReference type="SUPFAM" id="SSF58104">
    <property type="entry name" value="Methyl-accepting chemotaxis protein (MCP) signaling domain"/>
    <property type="match status" value="1"/>
</dbReference>
<evidence type="ECO:0000256" key="1">
    <source>
        <dbReference type="ARBA" id="ARBA00004236"/>
    </source>
</evidence>
<keyword evidence="8" id="KW-0812">Transmembrane</keyword>
<evidence type="ECO:0000256" key="4">
    <source>
        <dbReference type="ARBA" id="ARBA00023224"/>
    </source>
</evidence>
<comment type="caution">
    <text evidence="11">The sequence shown here is derived from an EMBL/GenBank/DDBJ whole genome shotgun (WGS) entry which is preliminary data.</text>
</comment>
<keyword evidence="12" id="KW-1185">Reference proteome</keyword>
<evidence type="ECO:0000259" key="9">
    <source>
        <dbReference type="PROSITE" id="PS50111"/>
    </source>
</evidence>